<comment type="caution">
    <text evidence="2">The sequence shown here is derived from an EMBL/GenBank/DDBJ whole genome shotgun (WGS) entry which is preliminary data.</text>
</comment>
<evidence type="ECO:0000313" key="3">
    <source>
        <dbReference type="Proteomes" id="UP000178187"/>
    </source>
</evidence>
<proteinExistence type="predicted"/>
<dbReference type="Gene3D" id="3.40.630.30">
    <property type="match status" value="1"/>
</dbReference>
<feature type="domain" description="N-acyl amino acid synthase FeeM catalytic core" evidence="1">
    <location>
        <begin position="22"/>
        <end position="189"/>
    </location>
</feature>
<evidence type="ECO:0000259" key="1">
    <source>
        <dbReference type="Pfam" id="PF21926"/>
    </source>
</evidence>
<dbReference type="InterPro" id="IPR054597">
    <property type="entry name" value="FeeM_cat"/>
</dbReference>
<dbReference type="SUPFAM" id="SSF55729">
    <property type="entry name" value="Acyl-CoA N-acyltransferases (Nat)"/>
    <property type="match status" value="1"/>
</dbReference>
<evidence type="ECO:0000313" key="2">
    <source>
        <dbReference type="EMBL" id="OGW95441.1"/>
    </source>
</evidence>
<accession>A0A1G1KR86</accession>
<organism evidence="2 3">
    <name type="scientific">Candidatus Danuiimicrobium aquiferis</name>
    <dbReference type="NCBI Taxonomy" id="1801832"/>
    <lineage>
        <taxon>Bacteria</taxon>
        <taxon>Pseudomonadati</taxon>
        <taxon>Candidatus Omnitrophota</taxon>
        <taxon>Candidatus Danuiimicrobium</taxon>
    </lineage>
</organism>
<dbReference type="Pfam" id="PF21926">
    <property type="entry name" value="FeeM"/>
    <property type="match status" value="1"/>
</dbReference>
<gene>
    <name evidence="2" type="ORF">A3G33_10720</name>
</gene>
<sequence>MGVPGSKAERISFATSKEHFEEVFKLAYKEYLRKGYCSPNPCERRIPIYNALPETVTFCLWRGENLAGTASLILDSPIGLPMEKVYPDEIQVLRTQGRKMCEVSLLALNSALIKEGVFAIYFAERLRCLYQLFKPLFWYAKATIGYTDLCIACNPKHKALYTSLHFQQFGAEKVYESVNANPSIAMRLDFDQAEERVKMTPGLHKLFFGTKLQLKHVSENFRWSKENFISFFCEKSDVIKSASPKEIDYLTKCYPDFKIDELRMQYNPSAG</sequence>
<protein>
    <recommendedName>
        <fullName evidence="1">N-acyl amino acid synthase FeeM catalytic core domain-containing protein</fullName>
    </recommendedName>
</protein>
<dbReference type="AlphaFoldDB" id="A0A1G1KR86"/>
<dbReference type="InterPro" id="IPR016181">
    <property type="entry name" value="Acyl_CoA_acyltransferase"/>
</dbReference>
<name>A0A1G1KR86_9BACT</name>
<reference evidence="2 3" key="1">
    <citation type="journal article" date="2016" name="Nat. Commun.">
        <title>Thousands of microbial genomes shed light on interconnected biogeochemical processes in an aquifer system.</title>
        <authorList>
            <person name="Anantharaman K."/>
            <person name="Brown C.T."/>
            <person name="Hug L.A."/>
            <person name="Sharon I."/>
            <person name="Castelle C.J."/>
            <person name="Probst A.J."/>
            <person name="Thomas B.C."/>
            <person name="Singh A."/>
            <person name="Wilkins M.J."/>
            <person name="Karaoz U."/>
            <person name="Brodie E.L."/>
            <person name="Williams K.H."/>
            <person name="Hubbard S.S."/>
            <person name="Banfield J.F."/>
        </authorList>
    </citation>
    <scope>NUCLEOTIDE SEQUENCE [LARGE SCALE GENOMIC DNA]</scope>
</reference>
<dbReference type="Proteomes" id="UP000178187">
    <property type="component" value="Unassembled WGS sequence"/>
</dbReference>
<dbReference type="EMBL" id="MHFR01000063">
    <property type="protein sequence ID" value="OGW95441.1"/>
    <property type="molecule type" value="Genomic_DNA"/>
</dbReference>